<feature type="active site" description="Proton acceptor" evidence="2">
    <location>
        <position position="210"/>
    </location>
</feature>
<dbReference type="Pfam" id="PF01734">
    <property type="entry name" value="Patatin"/>
    <property type="match status" value="1"/>
</dbReference>
<accession>A0AAW1NXA4</accession>
<feature type="active site" description="Nucleophile" evidence="2">
    <location>
        <position position="95"/>
    </location>
</feature>
<evidence type="ECO:0000256" key="4">
    <source>
        <dbReference type="SAM" id="MobiDB-lite"/>
    </source>
</evidence>
<feature type="short sequence motif" description="GXSXG" evidence="2">
    <location>
        <begin position="93"/>
        <end position="97"/>
    </location>
</feature>
<dbReference type="SUPFAM" id="SSF52151">
    <property type="entry name" value="FabD/lysophospholipase-like"/>
    <property type="match status" value="1"/>
</dbReference>
<comment type="function">
    <text evidence="3">Lipolytic acyl hydrolase (LAH).</text>
</comment>
<sequence>MRITADAGPSNRLPSCTWSLRTESHKAACRRTKVERKAIRRCCRCSLPSQRTAGTRGPSCDLVLSSGFLAFAIHAGFLQAVDQADLQIEGIMGTSSGALAGSLYAAGYTPDQIAYELCHLPPIQRLRLSLRPWRGGIFSLHKVVERLHELLPATFEELPTRFACGVVSWQGRYQLLDKGSLAEAVAASIAVPFLFTAVDIQGQSGGPFKDGGVADRVGLEMWRNRRRQELPEDCVPRAAVHLVSRSSPFSGTDDVRGSGEAGVSVFRSPRSRKTLLSMGDWQSQMSASHQYSAEALQRWQQQQKRKGQPA</sequence>
<gene>
    <name evidence="6" type="ORF">WJX73_004204</name>
</gene>
<comment type="caution">
    <text evidence="6">The sequence shown here is derived from an EMBL/GenBank/DDBJ whole genome shotgun (WGS) entry which is preliminary data.</text>
</comment>
<feature type="short sequence motif" description="DGA/G" evidence="2">
    <location>
        <begin position="210"/>
        <end position="212"/>
    </location>
</feature>
<evidence type="ECO:0000256" key="3">
    <source>
        <dbReference type="RuleBase" id="RU361262"/>
    </source>
</evidence>
<dbReference type="PROSITE" id="PS51635">
    <property type="entry name" value="PNPLA"/>
    <property type="match status" value="1"/>
</dbReference>
<protein>
    <recommendedName>
        <fullName evidence="3">Patatin</fullName>
        <ecNumber evidence="3">3.1.1.-</ecNumber>
    </recommendedName>
</protein>
<dbReference type="InterPro" id="IPR016035">
    <property type="entry name" value="Acyl_Trfase/lysoPLipase"/>
</dbReference>
<reference evidence="6 7" key="1">
    <citation type="journal article" date="2024" name="Nat. Commun.">
        <title>Phylogenomics reveals the evolutionary origins of lichenization in chlorophyte algae.</title>
        <authorList>
            <person name="Puginier C."/>
            <person name="Libourel C."/>
            <person name="Otte J."/>
            <person name="Skaloud P."/>
            <person name="Haon M."/>
            <person name="Grisel S."/>
            <person name="Petersen M."/>
            <person name="Berrin J.G."/>
            <person name="Delaux P.M."/>
            <person name="Dal Grande F."/>
            <person name="Keller J."/>
        </authorList>
    </citation>
    <scope>NUCLEOTIDE SEQUENCE [LARGE SCALE GENOMIC DNA]</scope>
    <source>
        <strain evidence="6 7">SAG 2036</strain>
    </source>
</reference>
<dbReference type="EMBL" id="JALJOQ010000101">
    <property type="protein sequence ID" value="KAK9798167.1"/>
    <property type="molecule type" value="Genomic_DNA"/>
</dbReference>
<dbReference type="GO" id="GO:0016787">
    <property type="term" value="F:hydrolase activity"/>
    <property type="evidence" value="ECO:0007669"/>
    <property type="project" value="UniProtKB-UniRule"/>
</dbReference>
<comment type="similarity">
    <text evidence="3">Belongs to the patatin family.</text>
</comment>
<evidence type="ECO:0000256" key="1">
    <source>
        <dbReference type="ARBA" id="ARBA00023098"/>
    </source>
</evidence>
<evidence type="ECO:0000259" key="5">
    <source>
        <dbReference type="PROSITE" id="PS51635"/>
    </source>
</evidence>
<name>A0AAW1NXA4_9CHLO</name>
<keyword evidence="7" id="KW-1185">Reference proteome</keyword>
<feature type="region of interest" description="Disordered" evidence="4">
    <location>
        <begin position="246"/>
        <end position="265"/>
    </location>
</feature>
<evidence type="ECO:0000256" key="2">
    <source>
        <dbReference type="PROSITE-ProRule" id="PRU01161"/>
    </source>
</evidence>
<dbReference type="GO" id="GO:0016042">
    <property type="term" value="P:lipid catabolic process"/>
    <property type="evidence" value="ECO:0007669"/>
    <property type="project" value="UniProtKB-UniRule"/>
</dbReference>
<dbReference type="AlphaFoldDB" id="A0AAW1NXA4"/>
<evidence type="ECO:0000313" key="7">
    <source>
        <dbReference type="Proteomes" id="UP001465755"/>
    </source>
</evidence>
<dbReference type="Gene3D" id="3.40.1090.10">
    <property type="entry name" value="Cytosolic phospholipase A2 catalytic domain"/>
    <property type="match status" value="2"/>
</dbReference>
<dbReference type="InterPro" id="IPR002641">
    <property type="entry name" value="PNPLA_dom"/>
</dbReference>
<feature type="domain" description="PNPLA" evidence="5">
    <location>
        <begin position="62"/>
        <end position="223"/>
    </location>
</feature>
<dbReference type="Proteomes" id="UP001465755">
    <property type="component" value="Unassembled WGS sequence"/>
</dbReference>
<comment type="caution">
    <text evidence="2">Lacks conserved residue(s) required for the propagation of feature annotation.</text>
</comment>
<feature type="region of interest" description="Disordered" evidence="4">
    <location>
        <begin position="287"/>
        <end position="310"/>
    </location>
</feature>
<keyword evidence="2 3" id="KW-0442">Lipid degradation</keyword>
<keyword evidence="1 2" id="KW-0443">Lipid metabolism</keyword>
<evidence type="ECO:0000313" key="6">
    <source>
        <dbReference type="EMBL" id="KAK9798167.1"/>
    </source>
</evidence>
<proteinExistence type="inferred from homology"/>
<dbReference type="EC" id="3.1.1.-" evidence="3"/>
<organism evidence="6 7">
    <name type="scientific">Symbiochloris irregularis</name>
    <dbReference type="NCBI Taxonomy" id="706552"/>
    <lineage>
        <taxon>Eukaryota</taxon>
        <taxon>Viridiplantae</taxon>
        <taxon>Chlorophyta</taxon>
        <taxon>core chlorophytes</taxon>
        <taxon>Trebouxiophyceae</taxon>
        <taxon>Trebouxiales</taxon>
        <taxon>Trebouxiaceae</taxon>
        <taxon>Symbiochloris</taxon>
    </lineage>
</organism>
<keyword evidence="2 3" id="KW-0378">Hydrolase</keyword>
<comment type="domain">
    <text evidence="3">The nitrogen atoms of the two glycine residues in the GGXR motif define the oxyanion hole, and stabilize the oxyanion that forms during the nucleophilic attack by the catalytic serine during substrate cleavage.</text>
</comment>